<dbReference type="SMART" id="SM00749">
    <property type="entry name" value="BON"/>
    <property type="match status" value="1"/>
</dbReference>
<sequence length="192" mass="20853">MTRILIVLLISSCSLLSGCTSLIIAGAATGAAASQDRRTLPTQLEDQNIELKAFNALFENEELWEGTNISVVSFNSTVLLVGQAPTVALKQKAGDEINKIAKVHKVLNQIRVAAPVSFFASRNDEYITTKVKSSMLFTDDFPSSKIKVVTENSEVFLMGLVTEQEAAKAVEVARNVSGVTKVIKAFEYLEPE</sequence>
<dbReference type="Gene3D" id="3.40.1520.20">
    <property type="match status" value="1"/>
</dbReference>
<dbReference type="PANTHER" id="PTHR34606:SF4">
    <property type="entry name" value="OUTER MEMBRANE LIPOPROTEIN DOLP"/>
    <property type="match status" value="1"/>
</dbReference>
<evidence type="ECO:0000259" key="3">
    <source>
        <dbReference type="PROSITE" id="PS50914"/>
    </source>
</evidence>
<feature type="chain" id="PRO_5022193204" evidence="2">
    <location>
        <begin position="18"/>
        <end position="192"/>
    </location>
</feature>
<protein>
    <submittedName>
        <fullName evidence="4">BON domain-containing protein</fullName>
    </submittedName>
</protein>
<name>A0A545UK20_9GAMM</name>
<feature type="domain" description="BON" evidence="3">
    <location>
        <begin position="123"/>
        <end position="190"/>
    </location>
</feature>
<organism evidence="4 5">
    <name type="scientific">Aliikangiella coralliicola</name>
    <dbReference type="NCBI Taxonomy" id="2592383"/>
    <lineage>
        <taxon>Bacteria</taxon>
        <taxon>Pseudomonadati</taxon>
        <taxon>Pseudomonadota</taxon>
        <taxon>Gammaproteobacteria</taxon>
        <taxon>Oceanospirillales</taxon>
        <taxon>Pleioneaceae</taxon>
        <taxon>Aliikangiella</taxon>
    </lineage>
</organism>
<dbReference type="InterPro" id="IPR014004">
    <property type="entry name" value="Transpt-assoc_nodulatn_dom_bac"/>
</dbReference>
<dbReference type="PROSITE" id="PS51257">
    <property type="entry name" value="PROKAR_LIPOPROTEIN"/>
    <property type="match status" value="1"/>
</dbReference>
<dbReference type="Pfam" id="PF04972">
    <property type="entry name" value="BON"/>
    <property type="match status" value="2"/>
</dbReference>
<keyword evidence="1 2" id="KW-0732">Signal</keyword>
<dbReference type="InterPro" id="IPR051686">
    <property type="entry name" value="Lipoprotein_DolP"/>
</dbReference>
<dbReference type="OrthoDB" id="9783990at2"/>
<dbReference type="EMBL" id="VIKS01000001">
    <property type="protein sequence ID" value="TQV89815.1"/>
    <property type="molecule type" value="Genomic_DNA"/>
</dbReference>
<accession>A0A545UK20</accession>
<feature type="signal peptide" evidence="2">
    <location>
        <begin position="1"/>
        <end position="17"/>
    </location>
</feature>
<gene>
    <name evidence="4" type="ORF">FLL46_02745</name>
</gene>
<proteinExistence type="predicted"/>
<evidence type="ECO:0000256" key="1">
    <source>
        <dbReference type="ARBA" id="ARBA00022729"/>
    </source>
</evidence>
<dbReference type="AlphaFoldDB" id="A0A545UK20"/>
<feature type="domain" description="BON" evidence="3">
    <location>
        <begin position="45"/>
        <end position="114"/>
    </location>
</feature>
<dbReference type="Proteomes" id="UP000315439">
    <property type="component" value="Unassembled WGS sequence"/>
</dbReference>
<dbReference type="PROSITE" id="PS50914">
    <property type="entry name" value="BON"/>
    <property type="match status" value="2"/>
</dbReference>
<evidence type="ECO:0000256" key="2">
    <source>
        <dbReference type="SAM" id="SignalP"/>
    </source>
</evidence>
<reference evidence="4 5" key="1">
    <citation type="submission" date="2019-07" db="EMBL/GenBank/DDBJ databases">
        <title>Draft genome for Aliikangiella sp. M105.</title>
        <authorList>
            <person name="Wang G."/>
        </authorList>
    </citation>
    <scope>NUCLEOTIDE SEQUENCE [LARGE SCALE GENOMIC DNA]</scope>
    <source>
        <strain evidence="4 5">M105</strain>
    </source>
</reference>
<comment type="caution">
    <text evidence="4">The sequence shown here is derived from an EMBL/GenBank/DDBJ whole genome shotgun (WGS) entry which is preliminary data.</text>
</comment>
<dbReference type="PANTHER" id="PTHR34606">
    <property type="entry name" value="BON DOMAIN-CONTAINING PROTEIN"/>
    <property type="match status" value="1"/>
</dbReference>
<keyword evidence="5" id="KW-1185">Reference proteome</keyword>
<dbReference type="InterPro" id="IPR007055">
    <property type="entry name" value="BON_dom"/>
</dbReference>
<evidence type="ECO:0000313" key="5">
    <source>
        <dbReference type="Proteomes" id="UP000315439"/>
    </source>
</evidence>
<dbReference type="RefSeq" id="WP_142891879.1">
    <property type="nucleotide sequence ID" value="NZ_ML660160.1"/>
</dbReference>
<evidence type="ECO:0000313" key="4">
    <source>
        <dbReference type="EMBL" id="TQV89815.1"/>
    </source>
</evidence>